<feature type="transmembrane region" description="Helical" evidence="1">
    <location>
        <begin position="15"/>
        <end position="36"/>
    </location>
</feature>
<accession>A0AA49JEW7</accession>
<proteinExistence type="predicted"/>
<keyword evidence="1" id="KW-0472">Membrane</keyword>
<protein>
    <recommendedName>
        <fullName evidence="3">PepSY domain-containing protein</fullName>
    </recommendedName>
</protein>
<dbReference type="EMBL" id="CP120682">
    <property type="protein sequence ID" value="WKN38603.1"/>
    <property type="molecule type" value="Genomic_DNA"/>
</dbReference>
<name>A0AA49JEW7_9BACT</name>
<dbReference type="AlphaFoldDB" id="A0AA49JEW7"/>
<reference evidence="2" key="2">
    <citation type="journal article" date="2024" name="Antonie Van Leeuwenhoek">
        <title>Roseihalotalea indica gen. nov., sp. nov., a halophilic Bacteroidetes from mesopelagic Southwest Indian Ocean with higher carbohydrate metabolic potential.</title>
        <authorList>
            <person name="Chen B."/>
            <person name="Zhang M."/>
            <person name="Lin D."/>
            <person name="Ye J."/>
            <person name="Tang K."/>
        </authorList>
    </citation>
    <scope>NUCLEOTIDE SEQUENCE</scope>
    <source>
        <strain evidence="2">TK19036</strain>
    </source>
</reference>
<reference evidence="2" key="1">
    <citation type="journal article" date="2023" name="Comput. Struct. Biotechnol. J.">
        <title>Discovery of a novel marine Bacteroidetes with a rich repertoire of carbohydrate-active enzymes.</title>
        <authorList>
            <person name="Chen B."/>
            <person name="Liu G."/>
            <person name="Chen Q."/>
            <person name="Wang H."/>
            <person name="Liu L."/>
            <person name="Tang K."/>
        </authorList>
    </citation>
    <scope>NUCLEOTIDE SEQUENCE</scope>
    <source>
        <strain evidence="2">TK19036</strain>
    </source>
</reference>
<evidence type="ECO:0008006" key="3">
    <source>
        <dbReference type="Google" id="ProtNLM"/>
    </source>
</evidence>
<evidence type="ECO:0000313" key="2">
    <source>
        <dbReference type="EMBL" id="WKN38603.1"/>
    </source>
</evidence>
<organism evidence="2">
    <name type="scientific">Roseihalotalea indica</name>
    <dbReference type="NCBI Taxonomy" id="2867963"/>
    <lineage>
        <taxon>Bacteria</taxon>
        <taxon>Pseudomonadati</taxon>
        <taxon>Bacteroidota</taxon>
        <taxon>Cytophagia</taxon>
        <taxon>Cytophagales</taxon>
        <taxon>Catalimonadaceae</taxon>
        <taxon>Roseihalotalea</taxon>
    </lineage>
</organism>
<keyword evidence="1" id="KW-1133">Transmembrane helix</keyword>
<feature type="transmembrane region" description="Helical" evidence="1">
    <location>
        <begin position="220"/>
        <end position="241"/>
    </location>
</feature>
<sequence length="261" mass="30066">MKKSSRYYIRKSHRYLGLFIGIQFLFWTLGGLYFSWSSLDQIHGDHLTRSSKALPLTSPMASPQLAIEQLKKTQRFDSLYSLQLIQILDTPVYQIQYYTLVNQESVVKTALASSATGTIRPPLSRQEAVTVARNHFSVPSRVDTVEYLTTAMTNTHHEYRSKPLPAWAVHFEHPSEATVYVAAELGTFQSIRHLSWRVFDFLWMMHTMDYASRDNFNNGLLRGFAILGLLTILSGFILYFISSPSIRKLRKKRRVKKTIPL</sequence>
<evidence type="ECO:0000256" key="1">
    <source>
        <dbReference type="SAM" id="Phobius"/>
    </source>
</evidence>
<keyword evidence="1" id="KW-0812">Transmembrane</keyword>
<gene>
    <name evidence="2" type="ORF">K4G66_07795</name>
</gene>